<comment type="caution">
    <text evidence="2">The sequence shown here is derived from an EMBL/GenBank/DDBJ whole genome shotgun (WGS) entry which is preliminary data.</text>
</comment>
<gene>
    <name evidence="2" type="ORF">LCIT_04720</name>
</gene>
<sequence length="90" mass="10708">MGFYDQKVLADKQKSAQAQLDNIDFKLKKINDRSVQDLYDQHEIRTLTTQRDRLKIILQQLERQLRHSKSANKHAATQHFVRTNTHQHDL</sequence>
<reference evidence="2 3" key="1">
    <citation type="submission" date="2019-04" db="EMBL/GenBank/DDBJ databases">
        <title>A pseudo-fructophilic Leuconostoc citreum strain F192-5 isolated from peel of satsuma mandarin: the first report for isolation and characterization of strain-dependent fructophilic-like characteristics.</title>
        <authorList>
            <person name="Maeno S."/>
            <person name="Tanizawa Y."/>
            <person name="Kajikawa A."/>
            <person name="Kanesaki Y."/>
            <person name="Kubota E."/>
            <person name="Arita M."/>
            <person name="Leon D."/>
            <person name="Endo A."/>
        </authorList>
    </citation>
    <scope>NUCLEOTIDE SEQUENCE [LARGE SCALE GENOMIC DNA]</scope>
    <source>
        <strain evidence="2 3">F192-5</strain>
    </source>
</reference>
<evidence type="ECO:0000313" key="3">
    <source>
        <dbReference type="Proteomes" id="UP000323274"/>
    </source>
</evidence>
<organism evidence="2 3">
    <name type="scientific">Leuconostoc citreum</name>
    <dbReference type="NCBI Taxonomy" id="33964"/>
    <lineage>
        <taxon>Bacteria</taxon>
        <taxon>Bacillati</taxon>
        <taxon>Bacillota</taxon>
        <taxon>Bacilli</taxon>
        <taxon>Lactobacillales</taxon>
        <taxon>Lactobacillaceae</taxon>
        <taxon>Leuconostoc</taxon>
    </lineage>
</organism>
<dbReference type="RefSeq" id="WP_149333835.1">
    <property type="nucleotide sequence ID" value="NZ_BJJW01000002.1"/>
</dbReference>
<accession>A0A5A5TX49</accession>
<dbReference type="EMBL" id="BJJW01000002">
    <property type="protein sequence ID" value="GDZ83230.1"/>
    <property type="molecule type" value="Genomic_DNA"/>
</dbReference>
<evidence type="ECO:0000313" key="2">
    <source>
        <dbReference type="EMBL" id="GDZ83230.1"/>
    </source>
</evidence>
<proteinExistence type="predicted"/>
<name>A0A5A5TX49_LEUCI</name>
<dbReference type="AlphaFoldDB" id="A0A5A5TX49"/>
<evidence type="ECO:0000256" key="1">
    <source>
        <dbReference type="SAM" id="MobiDB-lite"/>
    </source>
</evidence>
<dbReference type="Proteomes" id="UP000323274">
    <property type="component" value="Unassembled WGS sequence"/>
</dbReference>
<protein>
    <submittedName>
        <fullName evidence="2">Uncharacterized protein</fullName>
    </submittedName>
</protein>
<feature type="region of interest" description="Disordered" evidence="1">
    <location>
        <begin position="67"/>
        <end position="90"/>
    </location>
</feature>